<dbReference type="PANTHER" id="PTHR42685">
    <property type="entry name" value="GERANYLGERANYL DIPHOSPHATE REDUCTASE"/>
    <property type="match status" value="1"/>
</dbReference>
<dbReference type="SUPFAM" id="SSF51905">
    <property type="entry name" value="FAD/NAD(P)-binding domain"/>
    <property type="match status" value="1"/>
</dbReference>
<dbReference type="PANTHER" id="PTHR42685:SF22">
    <property type="entry name" value="CONDITIONED MEDIUM FACTOR RECEPTOR 1"/>
    <property type="match status" value="1"/>
</dbReference>
<keyword evidence="3" id="KW-1185">Reference proteome</keyword>
<dbReference type="EMBL" id="JAETXX010000002">
    <property type="protein sequence ID" value="MCF8714398.1"/>
    <property type="molecule type" value="Genomic_DNA"/>
</dbReference>
<feature type="domain" description="FAD dependent oxidoreductase" evidence="1">
    <location>
        <begin position="8"/>
        <end position="41"/>
    </location>
</feature>
<reference evidence="2 3" key="1">
    <citation type="submission" date="2021-01" db="EMBL/GenBank/DDBJ databases">
        <title>Genome sequencing of Joostella atrarenae M1-2 (= KCTC 23194).</title>
        <authorList>
            <person name="Zakaria M.R."/>
            <person name="Lam M.Q."/>
            <person name="Chong C.S."/>
        </authorList>
    </citation>
    <scope>NUCLEOTIDE SEQUENCE [LARGE SCALE GENOMIC DNA]</scope>
    <source>
        <strain evidence="2 3">M1-2</strain>
    </source>
</reference>
<dbReference type="InterPro" id="IPR036188">
    <property type="entry name" value="FAD/NAD-bd_sf"/>
</dbReference>
<dbReference type="InterPro" id="IPR006076">
    <property type="entry name" value="FAD-dep_OxRdtase"/>
</dbReference>
<organism evidence="2 3">
    <name type="scientific">Joostella atrarenae</name>
    <dbReference type="NCBI Taxonomy" id="679257"/>
    <lineage>
        <taxon>Bacteria</taxon>
        <taxon>Pseudomonadati</taxon>
        <taxon>Bacteroidota</taxon>
        <taxon>Flavobacteriia</taxon>
        <taxon>Flavobacteriales</taxon>
        <taxon>Flavobacteriaceae</taxon>
        <taxon>Joostella</taxon>
    </lineage>
</organism>
<name>A0ABS9J1T5_9FLAO</name>
<dbReference type="PRINTS" id="PR00420">
    <property type="entry name" value="RNGMNOXGNASE"/>
</dbReference>
<dbReference type="InterPro" id="IPR050407">
    <property type="entry name" value="Geranylgeranyl_reductase"/>
</dbReference>
<dbReference type="Proteomes" id="UP000829517">
    <property type="component" value="Unassembled WGS sequence"/>
</dbReference>
<evidence type="ECO:0000313" key="3">
    <source>
        <dbReference type="Proteomes" id="UP000829517"/>
    </source>
</evidence>
<protein>
    <submittedName>
        <fullName evidence="2">NAD(P)/FAD-dependent oxidoreductase</fullName>
    </submittedName>
</protein>
<sequence>MVGTQIYDVIIIGGGLAGLTAAIHLSKLNYNVLVFEKNTFPHHKVCGEYVSNEILPYLEYLNVSIKNMETKTIERLQITTENGSGIETKLPLGGIGISRYAFDDLLYKKAISNNVDFLFEVVKSVTFNSNTFQVTTKSGTYNSKIAIGAYGKRDYLDKQLDRSFINKKSSWLGIKAHYKYDVFPDDLVALHSFKGGYGGLSKTETGAVNFCYLTTYKSFKCVNGVEEFNKDIVSKNKNLATFLKDAEPIFEHPMSIAQISFSEKESVYNHILMCGDTAGLIHPLCGNGMAMAIHSAKIASELIDIFFKNNSFNRNELERSYQKEWNKQFKSRLWMGRQLQKILLNNHIAPASMKLITNSPWLLNKMIKQTHGKPIL</sequence>
<comment type="caution">
    <text evidence="2">The sequence shown here is derived from an EMBL/GenBank/DDBJ whole genome shotgun (WGS) entry which is preliminary data.</text>
</comment>
<proteinExistence type="predicted"/>
<evidence type="ECO:0000259" key="1">
    <source>
        <dbReference type="Pfam" id="PF01266"/>
    </source>
</evidence>
<evidence type="ECO:0000313" key="2">
    <source>
        <dbReference type="EMBL" id="MCF8714398.1"/>
    </source>
</evidence>
<dbReference type="Gene3D" id="3.50.50.60">
    <property type="entry name" value="FAD/NAD(P)-binding domain"/>
    <property type="match status" value="1"/>
</dbReference>
<gene>
    <name evidence="2" type="ORF">JM658_06095</name>
</gene>
<accession>A0ABS9J1T5</accession>
<dbReference type="Pfam" id="PF01266">
    <property type="entry name" value="DAO"/>
    <property type="match status" value="1"/>
</dbReference>